<feature type="region of interest" description="Disordered" evidence="3">
    <location>
        <begin position="1749"/>
        <end position="1769"/>
    </location>
</feature>
<feature type="compositionally biased region" description="Basic and acidic residues" evidence="3">
    <location>
        <begin position="1756"/>
        <end position="1767"/>
    </location>
</feature>
<evidence type="ECO:0000313" key="7">
    <source>
        <dbReference type="Proteomes" id="UP000604046"/>
    </source>
</evidence>
<dbReference type="OrthoDB" id="410989at2759"/>
<dbReference type="PANTHER" id="PTHR46093">
    <property type="entry name" value="ACYL-COA-BINDING DOMAIN-CONTAINING PROTEIN 5"/>
    <property type="match status" value="1"/>
</dbReference>
<feature type="transmembrane region" description="Helical" evidence="4">
    <location>
        <begin position="1085"/>
        <end position="1110"/>
    </location>
</feature>
<dbReference type="Gene3D" id="2.10.50.10">
    <property type="entry name" value="Tumor Necrosis Factor Receptor, subunit A, domain 2"/>
    <property type="match status" value="3"/>
</dbReference>
<keyword evidence="4" id="KW-0472">Membrane</keyword>
<proteinExistence type="predicted"/>
<evidence type="ECO:0000256" key="3">
    <source>
        <dbReference type="SAM" id="MobiDB-lite"/>
    </source>
</evidence>
<dbReference type="Pfam" id="PF07699">
    <property type="entry name" value="Ephrin_rec_like"/>
    <property type="match status" value="1"/>
</dbReference>
<reference evidence="6" key="1">
    <citation type="submission" date="2021-02" db="EMBL/GenBank/DDBJ databases">
        <authorList>
            <person name="Dougan E. K."/>
            <person name="Rhodes N."/>
            <person name="Thang M."/>
            <person name="Chan C."/>
        </authorList>
    </citation>
    <scope>NUCLEOTIDE SEQUENCE</scope>
</reference>
<dbReference type="InterPro" id="IPR011641">
    <property type="entry name" value="Tyr-kin_ephrin_A/B_rcpt-like"/>
</dbReference>
<comment type="caution">
    <text evidence="6">The sequence shown here is derived from an EMBL/GenBank/DDBJ whole genome shotgun (WGS) entry which is preliminary data.</text>
</comment>
<keyword evidence="4" id="KW-0812">Transmembrane</keyword>
<dbReference type="GO" id="GO:0016020">
    <property type="term" value="C:membrane"/>
    <property type="evidence" value="ECO:0007669"/>
    <property type="project" value="InterPro"/>
</dbReference>
<dbReference type="Proteomes" id="UP000604046">
    <property type="component" value="Unassembled WGS sequence"/>
</dbReference>
<evidence type="ECO:0000256" key="1">
    <source>
        <dbReference type="ARBA" id="ARBA00022441"/>
    </source>
</evidence>
<evidence type="ECO:0000313" key="6">
    <source>
        <dbReference type="EMBL" id="CAE7518835.1"/>
    </source>
</evidence>
<feature type="transmembrane region" description="Helical" evidence="4">
    <location>
        <begin position="1358"/>
        <end position="1385"/>
    </location>
</feature>
<evidence type="ECO:0000256" key="2">
    <source>
        <dbReference type="ARBA" id="ARBA00022737"/>
    </source>
</evidence>
<feature type="domain" description="SRCR" evidence="5">
    <location>
        <begin position="26"/>
        <end position="74"/>
    </location>
</feature>
<dbReference type="EMBL" id="CAJNDS010002541">
    <property type="protein sequence ID" value="CAE7518835.1"/>
    <property type="molecule type" value="Genomic_DNA"/>
</dbReference>
<dbReference type="SUPFAM" id="SSF57184">
    <property type="entry name" value="Growth factor receptor domain"/>
    <property type="match status" value="1"/>
</dbReference>
<keyword evidence="1" id="KW-0880">Kelch repeat</keyword>
<dbReference type="InterPro" id="IPR015915">
    <property type="entry name" value="Kelch-typ_b-propeller"/>
</dbReference>
<dbReference type="PROSITE" id="PS50287">
    <property type="entry name" value="SRCR_2"/>
    <property type="match status" value="1"/>
</dbReference>
<dbReference type="SUPFAM" id="SSF117281">
    <property type="entry name" value="Kelch motif"/>
    <property type="match status" value="1"/>
</dbReference>
<keyword evidence="7" id="KW-1185">Reference proteome</keyword>
<feature type="transmembrane region" description="Helical" evidence="4">
    <location>
        <begin position="1501"/>
        <end position="1519"/>
    </location>
</feature>
<dbReference type="InterPro" id="IPR001190">
    <property type="entry name" value="SRCR"/>
</dbReference>
<evidence type="ECO:0000256" key="4">
    <source>
        <dbReference type="SAM" id="Phobius"/>
    </source>
</evidence>
<dbReference type="Pfam" id="PF24681">
    <property type="entry name" value="Kelch_KLHDC2_KLHL20_DRC7"/>
    <property type="match status" value="1"/>
</dbReference>
<evidence type="ECO:0000259" key="5">
    <source>
        <dbReference type="PROSITE" id="PS50287"/>
    </source>
</evidence>
<dbReference type="Gene3D" id="2.120.10.80">
    <property type="entry name" value="Kelch-type beta propeller"/>
    <property type="match status" value="2"/>
</dbReference>
<feature type="transmembrane region" description="Helical" evidence="4">
    <location>
        <begin position="1477"/>
        <end position="1494"/>
    </location>
</feature>
<dbReference type="PANTHER" id="PTHR46093:SF18">
    <property type="entry name" value="FIBRONECTIN TYPE-III DOMAIN-CONTAINING PROTEIN"/>
    <property type="match status" value="1"/>
</dbReference>
<keyword evidence="2" id="KW-0677">Repeat</keyword>
<feature type="compositionally biased region" description="Low complexity" evidence="3">
    <location>
        <begin position="1206"/>
        <end position="1228"/>
    </location>
</feature>
<feature type="region of interest" description="Disordered" evidence="3">
    <location>
        <begin position="1206"/>
        <end position="1236"/>
    </location>
</feature>
<name>A0A812TE18_9DINO</name>
<sequence>MAGGRALFRDPASSLDDVVAALAEPEILADRLVCEGTEVFLRDCAFRGEPVMMVLGCWPVHDCSAREAAGVRCELDAWNEYTTANGPEPRQEQAMIWDPDTSSALMFGGHAANTFQYFNDLWLFHWPSRSWAELQPDVGFPGPSPRFGHSAVWDVVSRTMLILGGSHVHERYGEMWAYESTGNRWTPWLSSEGPGPRVYHTAVWDPLRRAMLAFGGESGVGILAELHYFSFVSREWWPLKTGLPRSKHTASWDAAMRRMLVFGGWDGQTHLSNLQRYDANSDSWAEVTAAGTVPWPRSGHAAAWDPASDSFFFVGGVQNRSGTLSFSDGFFSFSVPAGIWTELGPGALAGPSARASSSMVFDAASPALLLFGGFNGSYLGETWRYVMTPTPTLRCQLGQPCLPAGTDAGSLNMDNLRLKASCQDSHGLPPLDGRRLFVEPESYQLCSCGGSPDCVLAQDYTVPVGRFIAEGPYANQSALCYIGWKCTVPIWMGVGVSTNDSLITRKDCQNMLASTYSLMVTIHESAHAWLLDVGVIDSAGTPGVVELCWCPFSHSCDSVEDFQATALRLHIQCPPGQYELESECHPCPADRYCPGGQQLRSCPPGSTAPSGSSELSHCICVRGRYWDDGACALCPYGSTNTQTGATSVTSCACLPDFANTNPETPWICDCGPGFGFDVERGVCEACPIGSFKIAAGNMLCSTCPSDRSTLRTAARSSTECLCRAGLSQDGEACVDCPQGFFCNGTGVALQCLDGATSSTRSTSLDDCLCGPGLFKNQITCDPCPQGKYKEDIGNAAFCSRDCPSNSLSKEGSTGLADCSCAGGHYAELDSEGRLSTCASCAGLAHFRCDGGFRESDENGTKLHLPPLARAGFYQTGILTAYKCSVVAEDGLSACLGGVTCSDNDNGKSGSLEHCREGAVGNLCAPGSTGMLCGECPVGWGRQNLQRPCVPCTAAALSMTTSILADVSLKALINFIVASMAATSAIRGSGKLHTSMLRMANQWVAACSVLLVFDLDGVRLLLPSELDQGDTLSPRLAWPQEVSLAMGGVFDVLSFAQPLVSVNFGVQCRTQELFAEPAAPTIALGIYYLCLPLLLILGILVLSFAAVYLLVPIARQCGVHFNEVAKRHEQRRAVLHRLRAALEELMELKGIKGISWQDIEQSGALDMATVAQLEAAIAQPDTFLRNAAAGSRKLLFKAVATSRHDSSNSSISIRSSSDADGCQSASSSGGRSGRCEELHQGSTAVHEIVAQRATNLEGETHVALRQESELTAEQILDVDAAMDSLDFGLFESKPGLFSLVHQSMPIIWIGLISLWPVLMAAFLRMIWCVPIPQEGDDGVGFTYRLLPSPDIECWEATHIPAAAVALAGLLVWCVGVPALLACRLFLMPDRHGPENYRRYGFFLQGYEQAYWWWDVIAKRVDVGSMMLIAYTSLVPTPEAKLMLYPAISGIQLFLSAWLRPFTNQQAGLLDVLEMLLQMTRFLLFTTVAAVLILAPHTTTVQLLAILLLIAVLAAASYLLIQVVAQFLKDASGVSSAENTTSPIMKLIRGAKHLVLGFTVPIFKQHEDEHLQLCWRFDEDTIMVLSASENAPGKRDRACLSLRQLRAQLLRFSASHQRSTLAKLNEEFTTFWLVQLQQRKLPCETAIILCLLAEANKYLPRTTPKTRVAAVWMQQLQEGAHDSGPKTCTPEDVEAAVARLTQLAPEQAVALVEHAVAAVSTRHDKVTSKTPSRRDNHDIQEELGIVGNANRATGDAFDDAKQPHADPGTKADAVPLVDDTVEKDLVAVVM</sequence>
<organism evidence="6 7">
    <name type="scientific">Symbiodinium natans</name>
    <dbReference type="NCBI Taxonomy" id="878477"/>
    <lineage>
        <taxon>Eukaryota</taxon>
        <taxon>Sar</taxon>
        <taxon>Alveolata</taxon>
        <taxon>Dinophyceae</taxon>
        <taxon>Suessiales</taxon>
        <taxon>Symbiodiniaceae</taxon>
        <taxon>Symbiodinium</taxon>
    </lineage>
</organism>
<feature type="transmembrane region" description="Helical" evidence="4">
    <location>
        <begin position="1440"/>
        <end position="1457"/>
    </location>
</feature>
<dbReference type="SMART" id="SM01411">
    <property type="entry name" value="Ephrin_rec_like"/>
    <property type="match status" value="5"/>
</dbReference>
<accession>A0A812TE18</accession>
<gene>
    <name evidence="6" type="primary">rngB</name>
    <name evidence="6" type="ORF">SNAT2548_LOCUS29041</name>
</gene>
<feature type="transmembrane region" description="Helical" evidence="4">
    <location>
        <begin position="1305"/>
        <end position="1326"/>
    </location>
</feature>
<dbReference type="InterPro" id="IPR009030">
    <property type="entry name" value="Growth_fac_rcpt_cys_sf"/>
</dbReference>
<keyword evidence="4" id="KW-1133">Transmembrane helix</keyword>
<protein>
    <submittedName>
        <fullName evidence="6">RngB protein</fullName>
    </submittedName>
</protein>